<reference evidence="1" key="1">
    <citation type="journal article" date="2021" name="Proc. Natl. Acad. Sci. U.S.A.">
        <title>A Catalog of Tens of Thousands of Viruses from Human Metagenomes Reveals Hidden Associations with Chronic Diseases.</title>
        <authorList>
            <person name="Tisza M.J."/>
            <person name="Buck C.B."/>
        </authorList>
    </citation>
    <scope>NUCLEOTIDE SEQUENCE</scope>
    <source>
        <strain evidence="1">Ct3Sw5</strain>
    </source>
</reference>
<evidence type="ECO:0000313" key="1">
    <source>
        <dbReference type="EMBL" id="DAD84011.1"/>
    </source>
</evidence>
<sequence length="38" mass="4210">MPVKSVTLYPVELPDSPCGLSRVQQCERGWRCIVCVCG</sequence>
<accession>A0A8S5MPX8</accession>
<proteinExistence type="predicted"/>
<dbReference type="EMBL" id="BK014950">
    <property type="protein sequence ID" value="DAD84011.1"/>
    <property type="molecule type" value="Genomic_DNA"/>
</dbReference>
<organism evidence="1">
    <name type="scientific">Myoviridae sp. ct3Sw5</name>
    <dbReference type="NCBI Taxonomy" id="2826609"/>
    <lineage>
        <taxon>Viruses</taxon>
        <taxon>Duplodnaviria</taxon>
        <taxon>Heunggongvirae</taxon>
        <taxon>Uroviricota</taxon>
        <taxon>Caudoviricetes</taxon>
    </lineage>
</organism>
<protein>
    <submittedName>
        <fullName evidence="1">Uncharacterized protein</fullName>
    </submittedName>
</protein>
<name>A0A8S5MPX8_9CAUD</name>